<dbReference type="PROSITE" id="PS00922">
    <property type="entry name" value="TRANSGLYCOSYLASE"/>
    <property type="match status" value="1"/>
</dbReference>
<evidence type="ECO:0000259" key="3">
    <source>
        <dbReference type="Pfam" id="PF01464"/>
    </source>
</evidence>
<dbReference type="GO" id="GO:0016020">
    <property type="term" value="C:membrane"/>
    <property type="evidence" value="ECO:0007669"/>
    <property type="project" value="InterPro"/>
</dbReference>
<keyword evidence="6" id="KW-1185">Reference proteome</keyword>
<dbReference type="SUPFAM" id="SSF53955">
    <property type="entry name" value="Lysozyme-like"/>
    <property type="match status" value="1"/>
</dbReference>
<dbReference type="AlphaFoldDB" id="A0A1T2KTS6"/>
<sequence>MRVRKSVTAKRVVWLLSASFVLLCQPLMAEVYKYEDRAGNLYFTDRPMRGPNYTMLWRSGPDRKPRRAARMDASKMEQNRQRFTPMIMVAARESRLKPELLHAVIRAESAYDPKAVSRAGAIGLMQLMPETARRYGVKDSWDPRSNIEGGVRYLSDLLKLFKNDLRLALAAYNAGENAVIKYGNQVPPYPETQGYVTKVLSFYRDNRASL</sequence>
<evidence type="ECO:0000313" key="6">
    <source>
        <dbReference type="Proteomes" id="UP000190896"/>
    </source>
</evidence>
<dbReference type="GO" id="GO:0000270">
    <property type="term" value="P:peptidoglycan metabolic process"/>
    <property type="evidence" value="ECO:0007669"/>
    <property type="project" value="InterPro"/>
</dbReference>
<accession>A0A1T2KTS6</accession>
<feature type="domain" description="Transglycosylase SLT" evidence="3">
    <location>
        <begin position="87"/>
        <end position="186"/>
    </location>
</feature>
<comment type="caution">
    <text evidence="5">The sequence shown here is derived from an EMBL/GenBank/DDBJ whole genome shotgun (WGS) entry which is preliminary data.</text>
</comment>
<evidence type="ECO:0000259" key="4">
    <source>
        <dbReference type="Pfam" id="PF13511"/>
    </source>
</evidence>
<dbReference type="InterPro" id="IPR023346">
    <property type="entry name" value="Lysozyme-like_dom_sf"/>
</dbReference>
<dbReference type="Gene3D" id="1.10.530.10">
    <property type="match status" value="1"/>
</dbReference>
<evidence type="ECO:0000256" key="2">
    <source>
        <dbReference type="SAM" id="MobiDB-lite"/>
    </source>
</evidence>
<dbReference type="CDD" id="cd00254">
    <property type="entry name" value="LT-like"/>
    <property type="match status" value="1"/>
</dbReference>
<dbReference type="InterPro" id="IPR008258">
    <property type="entry name" value="Transglycosylase_SLT_dom_1"/>
</dbReference>
<feature type="domain" description="DUF4124" evidence="4">
    <location>
        <begin position="19"/>
        <end position="66"/>
    </location>
</feature>
<gene>
    <name evidence="5" type="ORF">BOW51_08225</name>
</gene>
<dbReference type="Pfam" id="PF01464">
    <property type="entry name" value="SLT"/>
    <property type="match status" value="1"/>
</dbReference>
<dbReference type="InterPro" id="IPR025392">
    <property type="entry name" value="DUF4124"/>
</dbReference>
<evidence type="ECO:0000256" key="1">
    <source>
        <dbReference type="ARBA" id="ARBA00007734"/>
    </source>
</evidence>
<evidence type="ECO:0000313" key="5">
    <source>
        <dbReference type="EMBL" id="OOZ36222.1"/>
    </source>
</evidence>
<dbReference type="EMBL" id="MPRJ01000049">
    <property type="protein sequence ID" value="OOZ36222.1"/>
    <property type="molecule type" value="Genomic_DNA"/>
</dbReference>
<dbReference type="GO" id="GO:0008933">
    <property type="term" value="F:peptidoglycan lytic transglycosylase activity"/>
    <property type="evidence" value="ECO:0007669"/>
    <property type="project" value="InterPro"/>
</dbReference>
<name>A0A1T2KTS6_9GAMM</name>
<organism evidence="5 6">
    <name type="scientific">Solemya velesiana gill symbiont</name>
    <dbReference type="NCBI Taxonomy" id="1918948"/>
    <lineage>
        <taxon>Bacteria</taxon>
        <taxon>Pseudomonadati</taxon>
        <taxon>Pseudomonadota</taxon>
        <taxon>Gammaproteobacteria</taxon>
        <taxon>sulfur-oxidizing symbionts</taxon>
    </lineage>
</organism>
<dbReference type="RefSeq" id="WP_078487504.1">
    <property type="nucleotide sequence ID" value="NZ_MPRJ01000049.1"/>
</dbReference>
<feature type="region of interest" description="Disordered" evidence="2">
    <location>
        <begin position="54"/>
        <end position="75"/>
    </location>
</feature>
<proteinExistence type="inferred from homology"/>
<dbReference type="InterPro" id="IPR000189">
    <property type="entry name" value="Transglyc_AS"/>
</dbReference>
<dbReference type="PANTHER" id="PTHR37423:SF2">
    <property type="entry name" value="MEMBRANE-BOUND LYTIC MUREIN TRANSGLYCOSYLASE C"/>
    <property type="match status" value="1"/>
</dbReference>
<dbReference type="PANTHER" id="PTHR37423">
    <property type="entry name" value="SOLUBLE LYTIC MUREIN TRANSGLYCOSYLASE-RELATED"/>
    <property type="match status" value="1"/>
</dbReference>
<evidence type="ECO:0008006" key="7">
    <source>
        <dbReference type="Google" id="ProtNLM"/>
    </source>
</evidence>
<dbReference type="Proteomes" id="UP000190896">
    <property type="component" value="Unassembled WGS sequence"/>
</dbReference>
<reference evidence="5 6" key="1">
    <citation type="submission" date="2016-11" db="EMBL/GenBank/DDBJ databases">
        <title>Mixed transmission modes and dynamic genome evolution in an obligate animal-bacterial symbiosis.</title>
        <authorList>
            <person name="Russell S.L."/>
            <person name="Corbett-Detig R.B."/>
            <person name="Cavanaugh C.M."/>
        </authorList>
    </citation>
    <scope>NUCLEOTIDE SEQUENCE [LARGE SCALE GENOMIC DNA]</scope>
    <source>
        <strain evidence="5">Se-Cadez</strain>
    </source>
</reference>
<protein>
    <recommendedName>
        <fullName evidence="7">Lytic transglycosylase</fullName>
    </recommendedName>
</protein>
<comment type="similarity">
    <text evidence="1">Belongs to the transglycosylase Slt family.</text>
</comment>
<dbReference type="OrthoDB" id="92254at2"/>
<dbReference type="Pfam" id="PF13511">
    <property type="entry name" value="DUF4124"/>
    <property type="match status" value="1"/>
</dbReference>